<dbReference type="Proteomes" id="UP001476282">
    <property type="component" value="Unassembled WGS sequence"/>
</dbReference>
<comment type="caution">
    <text evidence="2">The sequence shown here is derived from an EMBL/GenBank/DDBJ whole genome shotgun (WGS) entry which is preliminary data.</text>
</comment>
<evidence type="ECO:0000313" key="2">
    <source>
        <dbReference type="EMBL" id="GAA5482744.1"/>
    </source>
</evidence>
<dbReference type="PANTHER" id="PTHR46825:SF9">
    <property type="entry name" value="BETA-LACTAMASE-RELATED DOMAIN-CONTAINING PROTEIN"/>
    <property type="match status" value="1"/>
</dbReference>
<evidence type="ECO:0000313" key="3">
    <source>
        <dbReference type="Proteomes" id="UP001476282"/>
    </source>
</evidence>
<dbReference type="SUPFAM" id="SSF56601">
    <property type="entry name" value="beta-lactamase/transpeptidase-like"/>
    <property type="match status" value="1"/>
</dbReference>
<protein>
    <submittedName>
        <fullName evidence="2">Penicillin-binding protein 4</fullName>
    </submittedName>
</protein>
<dbReference type="InterPro" id="IPR012338">
    <property type="entry name" value="Beta-lactam/transpept-like"/>
</dbReference>
<dbReference type="PANTHER" id="PTHR46825">
    <property type="entry name" value="D-ALANYL-D-ALANINE-CARBOXYPEPTIDASE/ENDOPEPTIDASE AMPH"/>
    <property type="match status" value="1"/>
</dbReference>
<dbReference type="InterPro" id="IPR050491">
    <property type="entry name" value="AmpC-like"/>
</dbReference>
<dbReference type="InterPro" id="IPR001466">
    <property type="entry name" value="Beta-lactam-related"/>
</dbReference>
<dbReference type="RefSeq" id="WP_353566873.1">
    <property type="nucleotide sequence ID" value="NZ_BAABRI010000009.1"/>
</dbReference>
<accession>A0ABP9URW1</accession>
<proteinExistence type="predicted"/>
<keyword evidence="3" id="KW-1185">Reference proteome</keyword>
<name>A0ABP9URW1_9BACT</name>
<sequence length="346" mass="37911">MSGKDEQQAFRELHELLESDSFSGVAFVIREGRPLVEFAGGLSNRQRGQAIRFDTRFATASVSKMFTAICLARLADAGVCRFEQPLIEIVPWLGAHFDRRISLAALLSHRSGLGDYLDDEAELPFVGMDVATLDCPRAFLPHVLQVSRGDAGGFSYSSAGFVLLGVAIEELTGMSFPDAMAHWVLDPAGLQSTGFPEMDAPAEDFALGYLPDGRPNTGHLPRVGGADGGIVTTVADLKRLFNRLRTEGFVSETARRFLWQNLGRISEISSYGHGFYLTRVGDEWWPGHTGSDPGVSARVAFSPKSESSIIILCNGNEMAFRVFRLALDCLQKWHPEGDDKLRPESL</sequence>
<evidence type="ECO:0000259" key="1">
    <source>
        <dbReference type="Pfam" id="PF00144"/>
    </source>
</evidence>
<reference evidence="2 3" key="1">
    <citation type="submission" date="2024-02" db="EMBL/GenBank/DDBJ databases">
        <title>Haloferula sargassicola NBRC 104335.</title>
        <authorList>
            <person name="Ichikawa N."/>
            <person name="Katano-Makiyama Y."/>
            <person name="Hidaka K."/>
        </authorList>
    </citation>
    <scope>NUCLEOTIDE SEQUENCE [LARGE SCALE GENOMIC DNA]</scope>
    <source>
        <strain evidence="2 3">NBRC 104335</strain>
    </source>
</reference>
<dbReference type="EMBL" id="BAABRI010000009">
    <property type="protein sequence ID" value="GAA5482744.1"/>
    <property type="molecule type" value="Genomic_DNA"/>
</dbReference>
<gene>
    <name evidence="2" type="primary">pbpE</name>
    <name evidence="2" type="ORF">Hsar01_01967</name>
</gene>
<dbReference type="Pfam" id="PF00144">
    <property type="entry name" value="Beta-lactamase"/>
    <property type="match status" value="1"/>
</dbReference>
<dbReference type="Gene3D" id="3.40.710.10">
    <property type="entry name" value="DD-peptidase/beta-lactamase superfamily"/>
    <property type="match status" value="1"/>
</dbReference>
<organism evidence="2 3">
    <name type="scientific">Haloferula sargassicola</name>
    <dbReference type="NCBI Taxonomy" id="490096"/>
    <lineage>
        <taxon>Bacteria</taxon>
        <taxon>Pseudomonadati</taxon>
        <taxon>Verrucomicrobiota</taxon>
        <taxon>Verrucomicrobiia</taxon>
        <taxon>Verrucomicrobiales</taxon>
        <taxon>Verrucomicrobiaceae</taxon>
        <taxon>Haloferula</taxon>
    </lineage>
</organism>
<feature type="domain" description="Beta-lactamase-related" evidence="1">
    <location>
        <begin position="15"/>
        <end position="318"/>
    </location>
</feature>